<sequence length="241" mass="27786">MMSPGSSGVTDYKETKTVVYAYLSELFRIQQEVKEDVNAFCSESFWDKAAIYVFRGHNDADYEKPYFDHNNFVASTSLRFSIAANFAKPLHTSAYKRNMPGDTGTDKSTVYIYKMSGASNVLFTQPFTKHVEYEMTLFPDDQSAFLESLTRYMDFSLEEIFDRVHANPQPRLHVPPIETVEEINSNNVNVYHNNLIILDSDLAKVSDRNLHKAGKQWMLYDFFANVPLVACLLTFYLQKWS</sequence>
<name>L1I856_GUITC</name>
<protein>
    <submittedName>
        <fullName evidence="1 2">Uncharacterized protein</fullName>
    </submittedName>
</protein>
<evidence type="ECO:0000313" key="2">
    <source>
        <dbReference type="EnsemblProtists" id="EKX32040"/>
    </source>
</evidence>
<dbReference type="RefSeq" id="XP_005819020.1">
    <property type="nucleotide sequence ID" value="XM_005818963.1"/>
</dbReference>
<reference evidence="1 3" key="1">
    <citation type="journal article" date="2012" name="Nature">
        <title>Algal genomes reveal evolutionary mosaicism and the fate of nucleomorphs.</title>
        <authorList>
            <consortium name="DOE Joint Genome Institute"/>
            <person name="Curtis B.A."/>
            <person name="Tanifuji G."/>
            <person name="Burki F."/>
            <person name="Gruber A."/>
            <person name="Irimia M."/>
            <person name="Maruyama S."/>
            <person name="Arias M.C."/>
            <person name="Ball S.G."/>
            <person name="Gile G.H."/>
            <person name="Hirakawa Y."/>
            <person name="Hopkins J.F."/>
            <person name="Kuo A."/>
            <person name="Rensing S.A."/>
            <person name="Schmutz J."/>
            <person name="Symeonidi A."/>
            <person name="Elias M."/>
            <person name="Eveleigh R.J."/>
            <person name="Herman E.K."/>
            <person name="Klute M.J."/>
            <person name="Nakayama T."/>
            <person name="Obornik M."/>
            <person name="Reyes-Prieto A."/>
            <person name="Armbrust E.V."/>
            <person name="Aves S.J."/>
            <person name="Beiko R.G."/>
            <person name="Coutinho P."/>
            <person name="Dacks J.B."/>
            <person name="Durnford D.G."/>
            <person name="Fast N.M."/>
            <person name="Green B.R."/>
            <person name="Grisdale C.J."/>
            <person name="Hempel F."/>
            <person name="Henrissat B."/>
            <person name="Hoppner M.P."/>
            <person name="Ishida K."/>
            <person name="Kim E."/>
            <person name="Koreny L."/>
            <person name="Kroth P.G."/>
            <person name="Liu Y."/>
            <person name="Malik S.B."/>
            <person name="Maier U.G."/>
            <person name="McRose D."/>
            <person name="Mock T."/>
            <person name="Neilson J.A."/>
            <person name="Onodera N.T."/>
            <person name="Poole A.M."/>
            <person name="Pritham E.J."/>
            <person name="Richards T.A."/>
            <person name="Rocap G."/>
            <person name="Roy S.W."/>
            <person name="Sarai C."/>
            <person name="Schaack S."/>
            <person name="Shirato S."/>
            <person name="Slamovits C.H."/>
            <person name="Spencer D.F."/>
            <person name="Suzuki S."/>
            <person name="Worden A.Z."/>
            <person name="Zauner S."/>
            <person name="Barry K."/>
            <person name="Bell C."/>
            <person name="Bharti A.K."/>
            <person name="Crow J.A."/>
            <person name="Grimwood J."/>
            <person name="Kramer R."/>
            <person name="Lindquist E."/>
            <person name="Lucas S."/>
            <person name="Salamov A."/>
            <person name="McFadden G.I."/>
            <person name="Lane C.E."/>
            <person name="Keeling P.J."/>
            <person name="Gray M.W."/>
            <person name="Grigoriev I.V."/>
            <person name="Archibald J.M."/>
        </authorList>
    </citation>
    <scope>NUCLEOTIDE SEQUENCE</scope>
    <source>
        <strain evidence="1 3">CCMP2712</strain>
    </source>
</reference>
<dbReference type="PaxDb" id="55529-EKX32040"/>
<reference evidence="3" key="2">
    <citation type="submission" date="2012-11" db="EMBL/GenBank/DDBJ databases">
        <authorList>
            <person name="Kuo A."/>
            <person name="Curtis B.A."/>
            <person name="Tanifuji G."/>
            <person name="Burki F."/>
            <person name="Gruber A."/>
            <person name="Irimia M."/>
            <person name="Maruyama S."/>
            <person name="Arias M.C."/>
            <person name="Ball S.G."/>
            <person name="Gile G.H."/>
            <person name="Hirakawa Y."/>
            <person name="Hopkins J.F."/>
            <person name="Rensing S.A."/>
            <person name="Schmutz J."/>
            <person name="Symeonidi A."/>
            <person name="Elias M."/>
            <person name="Eveleigh R.J."/>
            <person name="Herman E.K."/>
            <person name="Klute M.J."/>
            <person name="Nakayama T."/>
            <person name="Obornik M."/>
            <person name="Reyes-Prieto A."/>
            <person name="Armbrust E.V."/>
            <person name="Aves S.J."/>
            <person name="Beiko R.G."/>
            <person name="Coutinho P."/>
            <person name="Dacks J.B."/>
            <person name="Durnford D.G."/>
            <person name="Fast N.M."/>
            <person name="Green B.R."/>
            <person name="Grisdale C."/>
            <person name="Hempe F."/>
            <person name="Henrissat B."/>
            <person name="Hoppner M.P."/>
            <person name="Ishida K.-I."/>
            <person name="Kim E."/>
            <person name="Koreny L."/>
            <person name="Kroth P.G."/>
            <person name="Liu Y."/>
            <person name="Malik S.-B."/>
            <person name="Maier U.G."/>
            <person name="McRose D."/>
            <person name="Mock T."/>
            <person name="Neilson J.A."/>
            <person name="Onodera N.T."/>
            <person name="Poole A.M."/>
            <person name="Pritham E.J."/>
            <person name="Richards T.A."/>
            <person name="Rocap G."/>
            <person name="Roy S.W."/>
            <person name="Sarai C."/>
            <person name="Schaack S."/>
            <person name="Shirato S."/>
            <person name="Slamovits C.H."/>
            <person name="Spencer D.F."/>
            <person name="Suzuki S."/>
            <person name="Worden A.Z."/>
            <person name="Zauner S."/>
            <person name="Barry K."/>
            <person name="Bell C."/>
            <person name="Bharti A.K."/>
            <person name="Crow J.A."/>
            <person name="Grimwood J."/>
            <person name="Kramer R."/>
            <person name="Lindquist E."/>
            <person name="Lucas S."/>
            <person name="Salamov A."/>
            <person name="McFadden G.I."/>
            <person name="Lane C.E."/>
            <person name="Keeling P.J."/>
            <person name="Gray M.W."/>
            <person name="Grigoriev I.V."/>
            <person name="Archibald J.M."/>
        </authorList>
    </citation>
    <scope>NUCLEOTIDE SEQUENCE</scope>
    <source>
        <strain evidence="3">CCMP2712</strain>
    </source>
</reference>
<dbReference type="AlphaFoldDB" id="L1I856"/>
<accession>L1I856</accession>
<proteinExistence type="predicted"/>
<dbReference type="EnsemblProtists" id="EKX32040">
    <property type="protein sequence ID" value="EKX32040"/>
    <property type="gene ID" value="GUITHDRAFT_148893"/>
</dbReference>
<evidence type="ECO:0000313" key="3">
    <source>
        <dbReference type="Proteomes" id="UP000011087"/>
    </source>
</evidence>
<dbReference type="EMBL" id="JH993216">
    <property type="protein sequence ID" value="EKX32040.1"/>
    <property type="molecule type" value="Genomic_DNA"/>
</dbReference>
<dbReference type="HOGENOM" id="CLU_1153550_0_0_1"/>
<keyword evidence="3" id="KW-1185">Reference proteome</keyword>
<dbReference type="Proteomes" id="UP000011087">
    <property type="component" value="Unassembled WGS sequence"/>
</dbReference>
<dbReference type="KEGG" id="gtt:GUITHDRAFT_148893"/>
<organism evidence="1">
    <name type="scientific">Guillardia theta (strain CCMP2712)</name>
    <name type="common">Cryptophyte</name>
    <dbReference type="NCBI Taxonomy" id="905079"/>
    <lineage>
        <taxon>Eukaryota</taxon>
        <taxon>Cryptophyceae</taxon>
        <taxon>Pyrenomonadales</taxon>
        <taxon>Geminigeraceae</taxon>
        <taxon>Guillardia</taxon>
    </lineage>
</organism>
<reference evidence="2" key="3">
    <citation type="submission" date="2016-03" db="UniProtKB">
        <authorList>
            <consortium name="EnsemblProtists"/>
        </authorList>
    </citation>
    <scope>IDENTIFICATION</scope>
</reference>
<dbReference type="GeneID" id="17288772"/>
<gene>
    <name evidence="1" type="ORF">GUITHDRAFT_148893</name>
</gene>
<evidence type="ECO:0000313" key="1">
    <source>
        <dbReference type="EMBL" id="EKX32040.1"/>
    </source>
</evidence>